<dbReference type="EMBL" id="CP092418">
    <property type="protein sequence ID" value="USD23189.1"/>
    <property type="molecule type" value="Genomic_DNA"/>
</dbReference>
<accession>A0ABY4VG79</accession>
<keyword evidence="2" id="KW-1185">Reference proteome</keyword>
<evidence type="ECO:0000313" key="2">
    <source>
        <dbReference type="Proteomes" id="UP001055658"/>
    </source>
</evidence>
<name>A0ABY4VG79_9GAMM</name>
<evidence type="ECO:0000313" key="1">
    <source>
        <dbReference type="EMBL" id="USD23189.1"/>
    </source>
</evidence>
<reference evidence="1" key="1">
    <citation type="submission" date="2022-02" db="EMBL/GenBank/DDBJ databases">
        <title>Coral-associated bacteria.</title>
        <authorList>
            <person name="Tang K."/>
            <person name="Wang X."/>
        </authorList>
    </citation>
    <scope>NUCLEOTIDE SEQUENCE</scope>
    <source>
        <strain evidence="1">SCSIO 43006</strain>
    </source>
</reference>
<dbReference type="RefSeq" id="WP_252085535.1">
    <property type="nucleotide sequence ID" value="NZ_CP092418.1"/>
</dbReference>
<dbReference type="Proteomes" id="UP001055658">
    <property type="component" value="Chromosome"/>
</dbReference>
<proteinExistence type="predicted"/>
<gene>
    <name evidence="1" type="ORF">MJO52_08650</name>
</gene>
<organism evidence="1 2">
    <name type="scientific">Microbulbifer variabilis</name>
    <dbReference type="NCBI Taxonomy" id="266805"/>
    <lineage>
        <taxon>Bacteria</taxon>
        <taxon>Pseudomonadati</taxon>
        <taxon>Pseudomonadota</taxon>
        <taxon>Gammaproteobacteria</taxon>
        <taxon>Cellvibrionales</taxon>
        <taxon>Microbulbiferaceae</taxon>
        <taxon>Microbulbifer</taxon>
    </lineage>
</organism>
<protein>
    <submittedName>
        <fullName evidence="1">Uncharacterized protein</fullName>
    </submittedName>
</protein>
<sequence>MELQSIAGSFVINQLSSVSPVPASLQGLLEEACVRLFDASMIIEDPLTEPAPLREPSVKQPLEQFEQTFVIDQIIDKVRDEGLAHHFHEMIGLFGSIMMSLTATEDQLAQVNNWVEQGIFGHFLMTDPGGPSLQSWKTEIQDDDGVLQLNINKIHGIEAQKLGFAMVVAKQAARPFPVTLMLPPELCAELKQSSVGEPFLDGKLQLGNCRGRVPVTKEMLLSKGGLGSVNRFLTLVRPRFVKSLMHFVLWLRDQGEVELSVADQEIVEYLIYLCNEQTSATIFSMHSVNRVLATKFASNELLLHLVSSGKVQSKTRQRDLLAFTKMEGSSYRCFFEIYSKAKGHRL</sequence>